<protein>
    <recommendedName>
        <fullName evidence="4">DUF1269 domain-containing protein</fullName>
    </recommendedName>
</protein>
<reference evidence="2 3" key="1">
    <citation type="journal article" date="2019" name="mSystems">
        <title>Life at home and on the roam: Genomic adaptions reflect the dual lifestyle of an intracellular, facultative symbiont.</title>
        <authorList>
            <person name="Burgsdorf I."/>
        </authorList>
    </citation>
    <scope>NUCLEOTIDE SEQUENCE [LARGE SCALE GENOMIC DNA]</scope>
    <source>
        <strain evidence="2">277cV</strain>
    </source>
</reference>
<sequence>MAIAVVVLSRQQERRKLRNQLEALDIPLRELVDLGAGGTPLDSLERLNPRLLQQRRQRLMASWLVPFGFLAGVTFTFITDLDTFAFAGTIGSHLLGGLLGSLSGLLGSFVASQSVSGEEDDRIRQLISRADEGLPLLYLRTQPGHELPWKLLQQAATSSLVRLDD</sequence>
<gene>
    <name evidence="2" type="ORF">ERJ67_05835</name>
</gene>
<dbReference type="EMBL" id="SRMO01000065">
    <property type="protein sequence ID" value="TGG92296.1"/>
    <property type="molecule type" value="Genomic_DNA"/>
</dbReference>
<feature type="transmembrane region" description="Helical" evidence="1">
    <location>
        <begin position="59"/>
        <end position="78"/>
    </location>
</feature>
<keyword evidence="1" id="KW-0472">Membrane</keyword>
<dbReference type="Proteomes" id="UP000317990">
    <property type="component" value="Unassembled WGS sequence"/>
</dbReference>
<organism evidence="2 3">
    <name type="scientific">Aphanocapsa feldmannii 277cV</name>
    <dbReference type="NCBI Taxonomy" id="2507553"/>
    <lineage>
        <taxon>Bacteria</taxon>
        <taxon>Bacillati</taxon>
        <taxon>Cyanobacteriota</taxon>
        <taxon>Cyanophyceae</taxon>
        <taxon>Oscillatoriophycideae</taxon>
        <taxon>Chroococcales</taxon>
        <taxon>Microcystaceae</taxon>
        <taxon>Aphanocapsa</taxon>
    </lineage>
</organism>
<proteinExistence type="predicted"/>
<keyword evidence="1" id="KW-1133">Transmembrane helix</keyword>
<dbReference type="AlphaFoldDB" id="A0A524RNH2"/>
<keyword evidence="1" id="KW-0812">Transmembrane</keyword>
<accession>A0A524RNH2</accession>
<evidence type="ECO:0000313" key="2">
    <source>
        <dbReference type="EMBL" id="TGG92296.1"/>
    </source>
</evidence>
<evidence type="ECO:0000313" key="3">
    <source>
        <dbReference type="Proteomes" id="UP000317990"/>
    </source>
</evidence>
<comment type="caution">
    <text evidence="2">The sequence shown here is derived from an EMBL/GenBank/DDBJ whole genome shotgun (WGS) entry which is preliminary data.</text>
</comment>
<evidence type="ECO:0008006" key="4">
    <source>
        <dbReference type="Google" id="ProtNLM"/>
    </source>
</evidence>
<feature type="transmembrane region" description="Helical" evidence="1">
    <location>
        <begin position="84"/>
        <end position="106"/>
    </location>
</feature>
<evidence type="ECO:0000256" key="1">
    <source>
        <dbReference type="SAM" id="Phobius"/>
    </source>
</evidence>
<name>A0A524RNH2_9CHRO</name>